<keyword evidence="3" id="KW-1185">Reference proteome</keyword>
<sequence>MCAAVLALEGIVVALSTPVMVVVSGVSLGTALAVGLGVAAACLVLAGMLRSEAAYVAGWVVQVAAIGIGVVVPMMFLLGTVFALLWGTAFFLGRRIEQDRAAAYAAYEARDSGDPA</sequence>
<organism evidence="2 3">
    <name type="scientific">Nocardioides euryhalodurans</name>
    <dbReference type="NCBI Taxonomy" id="2518370"/>
    <lineage>
        <taxon>Bacteria</taxon>
        <taxon>Bacillati</taxon>
        <taxon>Actinomycetota</taxon>
        <taxon>Actinomycetes</taxon>
        <taxon>Propionibacteriales</taxon>
        <taxon>Nocardioidaceae</taxon>
        <taxon>Nocardioides</taxon>
    </lineage>
</organism>
<dbReference type="EMBL" id="CP038267">
    <property type="protein sequence ID" value="QBR94575.1"/>
    <property type="molecule type" value="Genomic_DNA"/>
</dbReference>
<keyword evidence="1" id="KW-0812">Transmembrane</keyword>
<dbReference type="InterPro" id="IPR025327">
    <property type="entry name" value="DUF4233"/>
</dbReference>
<keyword evidence="1" id="KW-1133">Transmembrane helix</keyword>
<dbReference type="Pfam" id="PF14017">
    <property type="entry name" value="DUF4233"/>
    <property type="match status" value="1"/>
</dbReference>
<accession>A0A4P7GQL9</accession>
<name>A0A4P7GQL9_9ACTN</name>
<evidence type="ECO:0000313" key="2">
    <source>
        <dbReference type="EMBL" id="QBR94575.1"/>
    </source>
</evidence>
<protein>
    <submittedName>
        <fullName evidence="2">DUF4233 domain-containing protein</fullName>
    </submittedName>
</protein>
<proteinExistence type="predicted"/>
<gene>
    <name evidence="2" type="ORF">EXE57_17830</name>
</gene>
<keyword evidence="1" id="KW-0472">Membrane</keyword>
<evidence type="ECO:0000313" key="3">
    <source>
        <dbReference type="Proteomes" id="UP000294894"/>
    </source>
</evidence>
<dbReference type="KEGG" id="noy:EXE57_17830"/>
<reference evidence="2 3" key="1">
    <citation type="submission" date="2019-03" db="EMBL/GenBank/DDBJ databases">
        <title>Three New Species of Nocardioides, Nocardioides euryhalodurans sp. nov., Nocardioides seonyuensis sp. nov. and Nocardioides eburneoflavus sp. nov., Iolated from Soil.</title>
        <authorList>
            <person name="Roh S.G."/>
            <person name="Lee C."/>
            <person name="Kim M.-K."/>
            <person name="Kim S.B."/>
        </authorList>
    </citation>
    <scope>NUCLEOTIDE SEQUENCE [LARGE SCALE GENOMIC DNA]</scope>
    <source>
        <strain evidence="2 3">MMS17-SY117</strain>
    </source>
</reference>
<feature type="transmembrane region" description="Helical" evidence="1">
    <location>
        <begin position="26"/>
        <end position="46"/>
    </location>
</feature>
<evidence type="ECO:0000256" key="1">
    <source>
        <dbReference type="SAM" id="Phobius"/>
    </source>
</evidence>
<dbReference type="AlphaFoldDB" id="A0A4P7GQL9"/>
<dbReference type="Proteomes" id="UP000294894">
    <property type="component" value="Chromosome"/>
</dbReference>